<proteinExistence type="predicted"/>
<feature type="compositionally biased region" description="Polar residues" evidence="2">
    <location>
        <begin position="130"/>
        <end position="143"/>
    </location>
</feature>
<evidence type="ECO:0000256" key="1">
    <source>
        <dbReference type="ARBA" id="ARBA00022737"/>
    </source>
</evidence>
<feature type="region of interest" description="Disordered" evidence="2">
    <location>
        <begin position="648"/>
        <end position="674"/>
    </location>
</feature>
<dbReference type="AlphaFoldDB" id="L1ICM7"/>
<gene>
    <name evidence="4" type="ORF">GUITHDRAFT_119849</name>
</gene>
<dbReference type="OrthoDB" id="206201at2759"/>
<dbReference type="Gene3D" id="2.20.110.10">
    <property type="entry name" value="Histone H3 K4-specific methyltransferase SET7/9 N-terminal domain"/>
    <property type="match status" value="1"/>
</dbReference>
<feature type="region of interest" description="Disordered" evidence="2">
    <location>
        <begin position="194"/>
        <end position="249"/>
    </location>
</feature>
<evidence type="ECO:0000259" key="3">
    <source>
        <dbReference type="Pfam" id="PF02225"/>
    </source>
</evidence>
<name>L1ICM7_GUITC</name>
<dbReference type="HOGENOM" id="CLU_378775_0_0_1"/>
<organism evidence="4">
    <name type="scientific">Guillardia theta (strain CCMP2712)</name>
    <name type="common">Cryptophyte</name>
    <dbReference type="NCBI Taxonomy" id="905079"/>
    <lineage>
        <taxon>Eukaryota</taxon>
        <taxon>Cryptophyceae</taxon>
        <taxon>Pyrenomonadales</taxon>
        <taxon>Geminigeraceae</taxon>
        <taxon>Guillardia</taxon>
    </lineage>
</organism>
<keyword evidence="1" id="KW-0677">Repeat</keyword>
<feature type="domain" description="PA" evidence="3">
    <location>
        <begin position="412"/>
        <end position="490"/>
    </location>
</feature>
<reference evidence="4 6" key="1">
    <citation type="journal article" date="2012" name="Nature">
        <title>Algal genomes reveal evolutionary mosaicism and the fate of nucleomorphs.</title>
        <authorList>
            <consortium name="DOE Joint Genome Institute"/>
            <person name="Curtis B.A."/>
            <person name="Tanifuji G."/>
            <person name="Burki F."/>
            <person name="Gruber A."/>
            <person name="Irimia M."/>
            <person name="Maruyama S."/>
            <person name="Arias M.C."/>
            <person name="Ball S.G."/>
            <person name="Gile G.H."/>
            <person name="Hirakawa Y."/>
            <person name="Hopkins J.F."/>
            <person name="Kuo A."/>
            <person name="Rensing S.A."/>
            <person name="Schmutz J."/>
            <person name="Symeonidi A."/>
            <person name="Elias M."/>
            <person name="Eveleigh R.J."/>
            <person name="Herman E.K."/>
            <person name="Klute M.J."/>
            <person name="Nakayama T."/>
            <person name="Obornik M."/>
            <person name="Reyes-Prieto A."/>
            <person name="Armbrust E.V."/>
            <person name="Aves S.J."/>
            <person name="Beiko R.G."/>
            <person name="Coutinho P."/>
            <person name="Dacks J.B."/>
            <person name="Durnford D.G."/>
            <person name="Fast N.M."/>
            <person name="Green B.R."/>
            <person name="Grisdale C.J."/>
            <person name="Hempel F."/>
            <person name="Henrissat B."/>
            <person name="Hoppner M.P."/>
            <person name="Ishida K."/>
            <person name="Kim E."/>
            <person name="Koreny L."/>
            <person name="Kroth P.G."/>
            <person name="Liu Y."/>
            <person name="Malik S.B."/>
            <person name="Maier U.G."/>
            <person name="McRose D."/>
            <person name="Mock T."/>
            <person name="Neilson J.A."/>
            <person name="Onodera N.T."/>
            <person name="Poole A.M."/>
            <person name="Pritham E.J."/>
            <person name="Richards T.A."/>
            <person name="Rocap G."/>
            <person name="Roy S.W."/>
            <person name="Sarai C."/>
            <person name="Schaack S."/>
            <person name="Shirato S."/>
            <person name="Slamovits C.H."/>
            <person name="Spencer D.F."/>
            <person name="Suzuki S."/>
            <person name="Worden A.Z."/>
            <person name="Zauner S."/>
            <person name="Barry K."/>
            <person name="Bell C."/>
            <person name="Bharti A.K."/>
            <person name="Crow J.A."/>
            <person name="Grimwood J."/>
            <person name="Kramer R."/>
            <person name="Lindquist E."/>
            <person name="Lucas S."/>
            <person name="Salamov A."/>
            <person name="McFadden G.I."/>
            <person name="Lane C.E."/>
            <person name="Keeling P.J."/>
            <person name="Gray M.W."/>
            <person name="Grigoriev I.V."/>
            <person name="Archibald J.M."/>
        </authorList>
    </citation>
    <scope>NUCLEOTIDE SEQUENCE</scope>
    <source>
        <strain evidence="4 6">CCMP2712</strain>
    </source>
</reference>
<dbReference type="EMBL" id="JH993123">
    <property type="protein sequence ID" value="EKX33988.1"/>
    <property type="molecule type" value="Genomic_DNA"/>
</dbReference>
<evidence type="ECO:0000256" key="2">
    <source>
        <dbReference type="SAM" id="MobiDB-lite"/>
    </source>
</evidence>
<feature type="region of interest" description="Disordered" evidence="2">
    <location>
        <begin position="128"/>
        <end position="148"/>
    </location>
</feature>
<keyword evidence="6" id="KW-1185">Reference proteome</keyword>
<accession>L1ICM7</accession>
<dbReference type="SUPFAM" id="SSF82185">
    <property type="entry name" value="Histone H3 K4-specific methyltransferase SET7/9 N-terminal domain"/>
    <property type="match status" value="1"/>
</dbReference>
<dbReference type="InterPro" id="IPR003409">
    <property type="entry name" value="MORN"/>
</dbReference>
<dbReference type="Pfam" id="PF02493">
    <property type="entry name" value="MORN"/>
    <property type="match status" value="2"/>
</dbReference>
<feature type="compositionally biased region" description="Basic and acidic residues" evidence="2">
    <location>
        <begin position="652"/>
        <end position="665"/>
    </location>
</feature>
<dbReference type="Gene3D" id="3.50.30.30">
    <property type="match status" value="2"/>
</dbReference>
<dbReference type="InterPro" id="IPR003137">
    <property type="entry name" value="PA_domain"/>
</dbReference>
<feature type="compositionally biased region" description="Polar residues" evidence="2">
    <location>
        <begin position="205"/>
        <end position="235"/>
    </location>
</feature>
<dbReference type="KEGG" id="gtt:GUITHDRAFT_119849"/>
<evidence type="ECO:0000313" key="5">
    <source>
        <dbReference type="EnsemblProtists" id="EKX33988"/>
    </source>
</evidence>
<sequence>MVSFTTKLHHAQLAGAVAVVFVDNQNTDVFTSIPRVEEGPISSGVVPGGNPLVQVKIPAVMILQKDISLLQEGATHIIAFPPVQPGTNLGYRAGIVGCPRQESKFGISKNEADALMKEFFNARKHERLQEQSVNQQSPVQNPLQDPEASDNILADLNRRIMRRVIGKIEGIAGQQNWEWIRYRASAVIEPLIKQNDPETARHSINPRSDASQAGEQTTTGPSDKQVSSYRSQTNGEARESEVRSEHAVQQDTGNGYHVLVRYGLTFSGQLQNGLPHGFCEMKLPDGTEIHGFFVGGELTGQGKYYFTDGQVYEGSFICGLPTEGYLYNHIESKKYLVRYQDNMPLWDGAKPSTKEEVSKAFLDGKAQCVGLCIAKATSTNVDAIIPCKLGFDSWSSGLVWARPQFADMPLWNADQVAGKIVAVKRGPKPFAPPCNYSRKLHFCQKAGAIGLIVLDWDPSNKFTMIPKLEAGFQNDDSCIPLQIEIPCCMVLNQAEPLLQEGTMIKISFAPADYQYQPKGWRVGFVHCPKQESGSGLPTKQAEELMNEFLIARKEERSSEMRMIEKKTKNQNNFEQELGGKEWMDGNVFSSLIPVTEDEMDGTHSTRYEITKEIMSKITSPQKAAQIASDTDEYLKRIEAQFRGSYSKLNSKNVHEDTGNSPKADDGISPNHQPDVQIMDGIGAQAEMGHGLRSIVEIEQPSPQENSCKRDVGVQCEAQQNNFWDSILFQSIW</sequence>
<dbReference type="RefSeq" id="XP_005820968.1">
    <property type="nucleotide sequence ID" value="XM_005820911.1"/>
</dbReference>
<evidence type="ECO:0000313" key="6">
    <source>
        <dbReference type="Proteomes" id="UP000011087"/>
    </source>
</evidence>
<dbReference type="Pfam" id="PF02225">
    <property type="entry name" value="PA"/>
    <property type="match status" value="2"/>
</dbReference>
<dbReference type="EnsemblProtists" id="EKX33988">
    <property type="protein sequence ID" value="EKX33988"/>
    <property type="gene ID" value="GUITHDRAFT_119849"/>
</dbReference>
<feature type="domain" description="PA" evidence="3">
    <location>
        <begin position="3"/>
        <end position="67"/>
    </location>
</feature>
<dbReference type="GeneID" id="17290715"/>
<dbReference type="Proteomes" id="UP000011087">
    <property type="component" value="Unassembled WGS sequence"/>
</dbReference>
<evidence type="ECO:0000313" key="4">
    <source>
        <dbReference type="EMBL" id="EKX33988.1"/>
    </source>
</evidence>
<reference evidence="5" key="3">
    <citation type="submission" date="2016-03" db="UniProtKB">
        <authorList>
            <consortium name="EnsemblProtists"/>
        </authorList>
    </citation>
    <scope>IDENTIFICATION</scope>
</reference>
<reference evidence="6" key="2">
    <citation type="submission" date="2012-11" db="EMBL/GenBank/DDBJ databases">
        <authorList>
            <person name="Kuo A."/>
            <person name="Curtis B.A."/>
            <person name="Tanifuji G."/>
            <person name="Burki F."/>
            <person name="Gruber A."/>
            <person name="Irimia M."/>
            <person name="Maruyama S."/>
            <person name="Arias M.C."/>
            <person name="Ball S.G."/>
            <person name="Gile G.H."/>
            <person name="Hirakawa Y."/>
            <person name="Hopkins J.F."/>
            <person name="Rensing S.A."/>
            <person name="Schmutz J."/>
            <person name="Symeonidi A."/>
            <person name="Elias M."/>
            <person name="Eveleigh R.J."/>
            <person name="Herman E.K."/>
            <person name="Klute M.J."/>
            <person name="Nakayama T."/>
            <person name="Obornik M."/>
            <person name="Reyes-Prieto A."/>
            <person name="Armbrust E.V."/>
            <person name="Aves S.J."/>
            <person name="Beiko R.G."/>
            <person name="Coutinho P."/>
            <person name="Dacks J.B."/>
            <person name="Durnford D.G."/>
            <person name="Fast N.M."/>
            <person name="Green B.R."/>
            <person name="Grisdale C."/>
            <person name="Hempe F."/>
            <person name="Henrissat B."/>
            <person name="Hoppner M.P."/>
            <person name="Ishida K.-I."/>
            <person name="Kim E."/>
            <person name="Koreny L."/>
            <person name="Kroth P.G."/>
            <person name="Liu Y."/>
            <person name="Malik S.-B."/>
            <person name="Maier U.G."/>
            <person name="McRose D."/>
            <person name="Mock T."/>
            <person name="Neilson J.A."/>
            <person name="Onodera N.T."/>
            <person name="Poole A.M."/>
            <person name="Pritham E.J."/>
            <person name="Richards T.A."/>
            <person name="Rocap G."/>
            <person name="Roy S.W."/>
            <person name="Sarai C."/>
            <person name="Schaack S."/>
            <person name="Shirato S."/>
            <person name="Slamovits C.H."/>
            <person name="Spencer D.F."/>
            <person name="Suzuki S."/>
            <person name="Worden A.Z."/>
            <person name="Zauner S."/>
            <person name="Barry K."/>
            <person name="Bell C."/>
            <person name="Bharti A.K."/>
            <person name="Crow J.A."/>
            <person name="Grimwood J."/>
            <person name="Kramer R."/>
            <person name="Lindquist E."/>
            <person name="Lucas S."/>
            <person name="Salamov A."/>
            <person name="McFadden G.I."/>
            <person name="Lane C.E."/>
            <person name="Keeling P.J."/>
            <person name="Gray M.W."/>
            <person name="Grigoriev I.V."/>
            <person name="Archibald J.M."/>
        </authorList>
    </citation>
    <scope>NUCLEOTIDE SEQUENCE</scope>
    <source>
        <strain evidence="6">CCMP2712</strain>
    </source>
</reference>
<feature type="compositionally biased region" description="Basic and acidic residues" evidence="2">
    <location>
        <begin position="236"/>
        <end position="248"/>
    </location>
</feature>
<protein>
    <recommendedName>
        <fullName evidence="3">PA domain-containing protein</fullName>
    </recommendedName>
</protein>
<dbReference type="PaxDb" id="55529-EKX33988"/>